<evidence type="ECO:0000259" key="2">
    <source>
        <dbReference type="Pfam" id="PF01569"/>
    </source>
</evidence>
<accession>A0A4Q0VFD2</accession>
<evidence type="ECO:0000313" key="5">
    <source>
        <dbReference type="Proteomes" id="UP000290921"/>
    </source>
</evidence>
<dbReference type="InterPro" id="IPR000326">
    <property type="entry name" value="PAP2/HPO"/>
</dbReference>
<dbReference type="Pfam" id="PF01569">
    <property type="entry name" value="PAP2"/>
    <property type="match status" value="1"/>
</dbReference>
<dbReference type="RefSeq" id="WP_129029953.1">
    <property type="nucleotide sequence ID" value="NZ_AP026806.1"/>
</dbReference>
<sequence length="208" mass="24390">MNNFRNNLIHMFALLSIPVINIFYTLLNNNTRGVFQLITTIDNNIPFMKEFIIPYILWYPFMILSLLFLCLKDLKVYYRTLITLNLCLLSCYLIYYFFQTTVPRPDIYGNDIFSYLTLLIYKFDKPFNCFPSIHVVTSYLMIKGVNSVACSKKIKHLVAFMSISIIISTLFVKQHVIMDVISAILLGDIMFDFVYKLSLKVFPSFKIE</sequence>
<keyword evidence="1" id="KW-1133">Transmembrane helix</keyword>
<dbReference type="Proteomes" id="UP000290921">
    <property type="component" value="Unassembled WGS sequence"/>
</dbReference>
<feature type="transmembrane region" description="Helical" evidence="1">
    <location>
        <begin position="154"/>
        <end position="171"/>
    </location>
</feature>
<evidence type="ECO:0000313" key="4">
    <source>
        <dbReference type="EMBL" id="RXI50099.1"/>
    </source>
</evidence>
<gene>
    <name evidence="4" type="ORF">DP130_03735</name>
    <name evidence="3" type="ORF">K234311028_20080</name>
</gene>
<feature type="transmembrane region" description="Helical" evidence="1">
    <location>
        <begin position="125"/>
        <end position="142"/>
    </location>
</feature>
<feature type="domain" description="Phosphatidic acid phosphatase type 2/haloperoxidase" evidence="2">
    <location>
        <begin position="85"/>
        <end position="198"/>
    </location>
</feature>
<dbReference type="InterPro" id="IPR036938">
    <property type="entry name" value="PAP2/HPO_sf"/>
</dbReference>
<evidence type="ECO:0000313" key="6">
    <source>
        <dbReference type="Proteomes" id="UP001321763"/>
    </source>
</evidence>
<evidence type="ECO:0000313" key="3">
    <source>
        <dbReference type="EMBL" id="BDR81762.1"/>
    </source>
</evidence>
<dbReference type="AlphaFoldDB" id="A0A4Q0VFD2"/>
<organism evidence="4 5">
    <name type="scientific">Clostridium tetani</name>
    <dbReference type="NCBI Taxonomy" id="1513"/>
    <lineage>
        <taxon>Bacteria</taxon>
        <taxon>Bacillati</taxon>
        <taxon>Bacillota</taxon>
        <taxon>Clostridia</taxon>
        <taxon>Eubacteriales</taxon>
        <taxon>Clostridiaceae</taxon>
        <taxon>Clostridium</taxon>
    </lineage>
</organism>
<dbReference type="EMBL" id="AP026818">
    <property type="protein sequence ID" value="BDR81762.1"/>
    <property type="molecule type" value="Genomic_DNA"/>
</dbReference>
<name>A0A4Q0VFD2_CLOTA</name>
<evidence type="ECO:0000256" key="1">
    <source>
        <dbReference type="SAM" id="Phobius"/>
    </source>
</evidence>
<dbReference type="Proteomes" id="UP001321763">
    <property type="component" value="Chromosome"/>
</dbReference>
<reference evidence="3 6" key="2">
    <citation type="submission" date="2022-09" db="EMBL/GenBank/DDBJ databases">
        <title>complete genome sequences of Clostridium tetani str. KHSU-234311-028 isolated from soil.</title>
        <authorList>
            <person name="Sekizuka T."/>
            <person name="Shitada C."/>
            <person name="Takahashi M."/>
            <person name="Kuroda M."/>
        </authorList>
    </citation>
    <scope>NUCLEOTIDE SEQUENCE [LARGE SCALE GENOMIC DNA]</scope>
    <source>
        <strain evidence="3 6">KHSU-234311-028</strain>
    </source>
</reference>
<keyword evidence="1" id="KW-0812">Transmembrane</keyword>
<dbReference type="EMBL" id="QMAP01000002">
    <property type="protein sequence ID" value="RXI50099.1"/>
    <property type="molecule type" value="Genomic_DNA"/>
</dbReference>
<dbReference type="SUPFAM" id="SSF48317">
    <property type="entry name" value="Acid phosphatase/Vanadium-dependent haloperoxidase"/>
    <property type="match status" value="1"/>
</dbReference>
<reference evidence="4 5" key="1">
    <citation type="submission" date="2018-06" db="EMBL/GenBank/DDBJ databases">
        <title>Genome conservation of Clostridium tetani.</title>
        <authorList>
            <person name="Bruggemann H."/>
            <person name="Popoff M.R."/>
        </authorList>
    </citation>
    <scope>NUCLEOTIDE SEQUENCE [LARGE SCALE GENOMIC DNA]</scope>
    <source>
        <strain evidence="4 5">2017.061</strain>
    </source>
</reference>
<feature type="transmembrane region" description="Helical" evidence="1">
    <location>
        <begin position="78"/>
        <end position="98"/>
    </location>
</feature>
<feature type="transmembrane region" description="Helical" evidence="1">
    <location>
        <begin position="52"/>
        <end position="71"/>
    </location>
</feature>
<feature type="transmembrane region" description="Helical" evidence="1">
    <location>
        <begin position="7"/>
        <end position="27"/>
    </location>
</feature>
<protein>
    <submittedName>
        <fullName evidence="4">Inositol phosphorylceramide synthase</fullName>
    </submittedName>
</protein>
<proteinExistence type="predicted"/>
<keyword evidence="1" id="KW-0472">Membrane</keyword>